<reference evidence="3" key="1">
    <citation type="submission" date="2021-12" db="EMBL/GenBank/DDBJ databases">
        <authorList>
            <person name="King R."/>
        </authorList>
    </citation>
    <scope>NUCLEOTIDE SEQUENCE</scope>
</reference>
<feature type="compositionally biased region" description="Basic and acidic residues" evidence="1">
    <location>
        <begin position="364"/>
        <end position="374"/>
    </location>
</feature>
<accession>A0A9N9RCS2</accession>
<evidence type="ECO:0000313" key="3">
    <source>
        <dbReference type="EMBL" id="CAG9795104.1"/>
    </source>
</evidence>
<reference evidence="3" key="2">
    <citation type="submission" date="2022-10" db="EMBL/GenBank/DDBJ databases">
        <authorList>
            <consortium name="ENA_rothamsted_submissions"/>
            <consortium name="culmorum"/>
            <person name="King R."/>
        </authorList>
    </citation>
    <scope>NUCLEOTIDE SEQUENCE</scope>
</reference>
<gene>
    <name evidence="3" type="ORF">DIATSA_LOCUS12410</name>
</gene>
<feature type="compositionally biased region" description="Polar residues" evidence="1">
    <location>
        <begin position="375"/>
        <end position="391"/>
    </location>
</feature>
<evidence type="ECO:0000313" key="4">
    <source>
        <dbReference type="Proteomes" id="UP001153714"/>
    </source>
</evidence>
<proteinExistence type="predicted"/>
<feature type="region of interest" description="Disordered" evidence="1">
    <location>
        <begin position="358"/>
        <end position="391"/>
    </location>
</feature>
<dbReference type="AlphaFoldDB" id="A0A9N9RCS2"/>
<sequence>MGDQSLAPTSTDLANVVVVSLLGGMGVTPQVTLYIDPTRGNKMNITKENKNQMIQQTLHKSIFKHTRSVSLGTLPNEINTQNTINEKSATNSSNTNNEQDNTSWQNDQVPMKRKAEANGAETTKEYRDTKPPKPEPIFVTGVIDINKLKDLLATIVETGKYTITTLRSGHIVKDMPADIDTYKNIRAIFIEKDVSHYTYKLKSERAYRVVLRGLHSSEDTETIKKELHELGHEIRHITNIRHRNTKQPMPIFYLDIEPKHNNKDIFKINKLKHVKITFEAPYKKLDVLQCKRCQRFGHAKNQWNRPFRCVKCGEDHPTSSCLKRPDTEATCANCQEKHPASYKGYTKYKQYRDLIMKKSTNRNRTTEQRTKQQSDIRVNTTEQKNQNKENLQTKYNTYAQATKANSSAGAKTDIKDPNNFVEATEHIDSPFAFLLDPFKETTVTQEQISDS</sequence>
<dbReference type="Proteomes" id="UP001153714">
    <property type="component" value="Chromosome 7"/>
</dbReference>
<keyword evidence="4" id="KW-1185">Reference proteome</keyword>
<organism evidence="3 4">
    <name type="scientific">Diatraea saccharalis</name>
    <name type="common">sugarcane borer</name>
    <dbReference type="NCBI Taxonomy" id="40085"/>
    <lineage>
        <taxon>Eukaryota</taxon>
        <taxon>Metazoa</taxon>
        <taxon>Ecdysozoa</taxon>
        <taxon>Arthropoda</taxon>
        <taxon>Hexapoda</taxon>
        <taxon>Insecta</taxon>
        <taxon>Pterygota</taxon>
        <taxon>Neoptera</taxon>
        <taxon>Endopterygota</taxon>
        <taxon>Lepidoptera</taxon>
        <taxon>Glossata</taxon>
        <taxon>Ditrysia</taxon>
        <taxon>Pyraloidea</taxon>
        <taxon>Crambidae</taxon>
        <taxon>Crambinae</taxon>
        <taxon>Diatraea</taxon>
    </lineage>
</organism>
<dbReference type="InterPro" id="IPR006579">
    <property type="entry name" value="Pre_C2HC_dom"/>
</dbReference>
<dbReference type="EMBL" id="OU893338">
    <property type="protein sequence ID" value="CAG9795104.1"/>
    <property type="molecule type" value="Genomic_DNA"/>
</dbReference>
<dbReference type="SMART" id="SM00596">
    <property type="entry name" value="PRE_C2HC"/>
    <property type="match status" value="1"/>
</dbReference>
<feature type="compositionally biased region" description="Polar residues" evidence="1">
    <location>
        <begin position="73"/>
        <end position="108"/>
    </location>
</feature>
<evidence type="ECO:0000259" key="2">
    <source>
        <dbReference type="SMART" id="SM00596"/>
    </source>
</evidence>
<evidence type="ECO:0000256" key="1">
    <source>
        <dbReference type="SAM" id="MobiDB-lite"/>
    </source>
</evidence>
<feature type="domain" description="Pre-C2HC" evidence="2">
    <location>
        <begin position="220"/>
        <end position="288"/>
    </location>
</feature>
<name>A0A9N9RCS2_9NEOP</name>
<feature type="compositionally biased region" description="Basic and acidic residues" evidence="1">
    <location>
        <begin position="122"/>
        <end position="133"/>
    </location>
</feature>
<dbReference type="Pfam" id="PF07530">
    <property type="entry name" value="PRE_C2HC"/>
    <property type="match status" value="1"/>
</dbReference>
<dbReference type="OrthoDB" id="7480986at2759"/>
<feature type="region of interest" description="Disordered" evidence="1">
    <location>
        <begin position="73"/>
        <end position="134"/>
    </location>
</feature>
<protein>
    <recommendedName>
        <fullName evidence="2">Pre-C2HC domain-containing protein</fullName>
    </recommendedName>
</protein>